<dbReference type="GO" id="GO:0042823">
    <property type="term" value="P:pyridoxal phosphate biosynthetic process"/>
    <property type="evidence" value="ECO:0007669"/>
    <property type="project" value="InterPro"/>
</dbReference>
<feature type="domain" description="PdxS/SNZ N-terminal" evidence="4">
    <location>
        <begin position="278"/>
        <end position="480"/>
    </location>
</feature>
<dbReference type="InterPro" id="IPR013785">
    <property type="entry name" value="Aldolase_TIM"/>
</dbReference>
<dbReference type="GO" id="GO:0006520">
    <property type="term" value="P:amino acid metabolic process"/>
    <property type="evidence" value="ECO:0007669"/>
    <property type="project" value="TreeGrafter"/>
</dbReference>
<dbReference type="PANTHER" id="PTHR31829:SF2">
    <property type="entry name" value="PYRIDOXAL 5'-PHOSPHATE SYNTHASE-LIKE SUBUNIT PDX1.2"/>
    <property type="match status" value="1"/>
</dbReference>
<evidence type="ECO:0000313" key="6">
    <source>
        <dbReference type="Proteomes" id="UP001372338"/>
    </source>
</evidence>
<evidence type="ECO:0000256" key="2">
    <source>
        <dbReference type="ARBA" id="ARBA00022898"/>
    </source>
</evidence>
<dbReference type="EMBL" id="JAYWIO010000006">
    <property type="protein sequence ID" value="KAK7255366.1"/>
    <property type="molecule type" value="Genomic_DNA"/>
</dbReference>
<feature type="domain" description="PdxS/SNZ N-terminal" evidence="4">
    <location>
        <begin position="23"/>
        <end position="154"/>
    </location>
</feature>
<dbReference type="PANTHER" id="PTHR31829">
    <property type="entry name" value="PYRIDOXAL 5'-PHOSPHATE SYNTHASE SUBUNIT SNZ1-RELATED"/>
    <property type="match status" value="1"/>
</dbReference>
<sequence>MAEDGAVTLYNTTLITDPNQTSFSFKAGLSQTLRGGTILHVSTQQQAKIAEQAGARAITVSDPKTRHAGISRMPDPSLVKEIKRVVSIPVLARARVGHFVEAQILEAIGVDYVDESEVLGVADEKNFINKHNFRTPFVCGARNLGEALRRIREDYADTSWHQSLEMSALPLDMKDHTFQDNTRPLALIKVQSPYISTHIIVVPGIFWNPLSKLPFPPKQTPPLIQPTTHQSLHHRSEQSYTQTHSLTHFHKHIALMAEDGAVTLYNTTLITDPNQTSFSFKAGLSQTLRGGTILHVSTQQQAKIAEQAGARAITVSDPKTRDAGISRMPDPSLVKEMKRVVSIPVLARARVGHFVEAQILEAIGVDYVDESEVLGVADEKNFINKHNFRTPFVCGARNLGEALRRIREGAVMIRTQGDLEGSGNIVETVKNVRSVMGDIRVLSNMDEDEVFAFSKKIEAPYDLVVQTKQLGRLPVVHFVAGGVVTPADAALMMQLGCDGVFVGSEVFDCPNPFKRIRGIVQAVRHYNDTHVLAETSSGLGLDEEMAGLNLGDDHRIESFGGAPV</sequence>
<evidence type="ECO:0000313" key="5">
    <source>
        <dbReference type="EMBL" id="KAK7255366.1"/>
    </source>
</evidence>
<reference evidence="5 6" key="1">
    <citation type="submission" date="2024-01" db="EMBL/GenBank/DDBJ databases">
        <title>The genomes of 5 underutilized Papilionoideae crops provide insights into root nodulation and disease resistanc.</title>
        <authorList>
            <person name="Yuan L."/>
        </authorList>
    </citation>
    <scope>NUCLEOTIDE SEQUENCE [LARGE SCALE GENOMIC DNA]</scope>
    <source>
        <strain evidence="5">ZHUSHIDOU_FW_LH</strain>
        <tissue evidence="5">Leaf</tissue>
    </source>
</reference>
<organism evidence="5 6">
    <name type="scientific">Crotalaria pallida</name>
    <name type="common">Smooth rattlebox</name>
    <name type="synonym">Crotalaria striata</name>
    <dbReference type="NCBI Taxonomy" id="3830"/>
    <lineage>
        <taxon>Eukaryota</taxon>
        <taxon>Viridiplantae</taxon>
        <taxon>Streptophyta</taxon>
        <taxon>Embryophyta</taxon>
        <taxon>Tracheophyta</taxon>
        <taxon>Spermatophyta</taxon>
        <taxon>Magnoliopsida</taxon>
        <taxon>eudicotyledons</taxon>
        <taxon>Gunneridae</taxon>
        <taxon>Pentapetalae</taxon>
        <taxon>rosids</taxon>
        <taxon>fabids</taxon>
        <taxon>Fabales</taxon>
        <taxon>Fabaceae</taxon>
        <taxon>Papilionoideae</taxon>
        <taxon>50 kb inversion clade</taxon>
        <taxon>genistoids sensu lato</taxon>
        <taxon>core genistoids</taxon>
        <taxon>Crotalarieae</taxon>
        <taxon>Crotalaria</taxon>
    </lineage>
</organism>
<comment type="caution">
    <text evidence="5">The sequence shown here is derived from an EMBL/GenBank/DDBJ whole genome shotgun (WGS) entry which is preliminary data.</text>
</comment>
<dbReference type="PROSITE" id="PS51129">
    <property type="entry name" value="PDXS_SNZ_2"/>
    <property type="match status" value="2"/>
</dbReference>
<name>A0AAN9EDK3_CROPI</name>
<proteinExistence type="inferred from homology"/>
<keyword evidence="6" id="KW-1185">Reference proteome</keyword>
<dbReference type="Proteomes" id="UP001372338">
    <property type="component" value="Unassembled WGS sequence"/>
</dbReference>
<evidence type="ECO:0000256" key="1">
    <source>
        <dbReference type="ARBA" id="ARBA00007281"/>
    </source>
</evidence>
<dbReference type="AlphaFoldDB" id="A0AAN9EDK3"/>
<dbReference type="GO" id="GO:0016843">
    <property type="term" value="F:amine-lyase activity"/>
    <property type="evidence" value="ECO:0007669"/>
    <property type="project" value="TreeGrafter"/>
</dbReference>
<keyword evidence="2" id="KW-0663">Pyridoxal phosphate</keyword>
<gene>
    <name evidence="5" type="ORF">RIF29_28775</name>
</gene>
<dbReference type="GO" id="GO:0008615">
    <property type="term" value="P:pyridoxine biosynthetic process"/>
    <property type="evidence" value="ECO:0007669"/>
    <property type="project" value="TreeGrafter"/>
</dbReference>
<dbReference type="Gene3D" id="3.20.20.70">
    <property type="entry name" value="Aldolase class I"/>
    <property type="match status" value="2"/>
</dbReference>
<dbReference type="SUPFAM" id="SSF51366">
    <property type="entry name" value="Ribulose-phoshate binding barrel"/>
    <property type="match status" value="2"/>
</dbReference>
<dbReference type="Pfam" id="PF01680">
    <property type="entry name" value="SOR_SNZ"/>
    <property type="match status" value="2"/>
</dbReference>
<protein>
    <recommendedName>
        <fullName evidence="4">PdxS/SNZ N-terminal domain-containing protein</fullName>
    </recommendedName>
</protein>
<dbReference type="InterPro" id="IPR001852">
    <property type="entry name" value="PdxS/SNZ"/>
</dbReference>
<comment type="similarity">
    <text evidence="1 3">Belongs to the PdxS/SNZ family.</text>
</comment>
<evidence type="ECO:0000256" key="3">
    <source>
        <dbReference type="PROSITE-ProRule" id="PRU00481"/>
    </source>
</evidence>
<dbReference type="InterPro" id="IPR011060">
    <property type="entry name" value="RibuloseP-bd_barrel"/>
</dbReference>
<evidence type="ECO:0000259" key="4">
    <source>
        <dbReference type="Pfam" id="PF01680"/>
    </source>
</evidence>
<accession>A0AAN9EDK3</accession>
<dbReference type="InterPro" id="IPR033755">
    <property type="entry name" value="PdxS/SNZ_N"/>
</dbReference>